<gene>
    <name evidence="12" type="ORF">A6U91_21275</name>
</gene>
<dbReference type="RefSeq" id="WP_065689190.1">
    <property type="nucleotide sequence ID" value="NZ_LXKT01000029.1"/>
</dbReference>
<keyword evidence="8 10" id="KW-0472">Membrane</keyword>
<evidence type="ECO:0000256" key="2">
    <source>
        <dbReference type="ARBA" id="ARBA00022448"/>
    </source>
</evidence>
<evidence type="ECO:0000256" key="7">
    <source>
        <dbReference type="ARBA" id="ARBA00023065"/>
    </source>
</evidence>
<keyword evidence="6 10" id="KW-0915">Sodium</keyword>
<dbReference type="Proteomes" id="UP000093451">
    <property type="component" value="Unassembled WGS sequence"/>
</dbReference>
<keyword evidence="7 10" id="KW-0406">Ion transport</keyword>
<protein>
    <submittedName>
        <fullName evidence="12">Na+/H+ antiporter</fullName>
    </submittedName>
</protein>
<dbReference type="Gene3D" id="6.10.140.1330">
    <property type="match status" value="1"/>
</dbReference>
<evidence type="ECO:0000256" key="9">
    <source>
        <dbReference type="ARBA" id="ARBA00023201"/>
    </source>
</evidence>
<evidence type="ECO:0000256" key="4">
    <source>
        <dbReference type="ARBA" id="ARBA00022692"/>
    </source>
</evidence>
<dbReference type="NCBIfam" id="TIGR00831">
    <property type="entry name" value="a_cpa1"/>
    <property type="match status" value="1"/>
</dbReference>
<evidence type="ECO:0000256" key="5">
    <source>
        <dbReference type="ARBA" id="ARBA00022989"/>
    </source>
</evidence>
<keyword evidence="9 10" id="KW-0739">Sodium transport</keyword>
<dbReference type="AlphaFoldDB" id="A0AB36EC96"/>
<comment type="similarity">
    <text evidence="10">Belongs to the monovalent cation:proton antiporter 1 (CPA1) transporter (TC 2.A.36) family.</text>
</comment>
<evidence type="ECO:0000259" key="11">
    <source>
        <dbReference type="Pfam" id="PF00999"/>
    </source>
</evidence>
<dbReference type="InterPro" id="IPR004705">
    <property type="entry name" value="Cation/H_exchanger_CPA1_bac"/>
</dbReference>
<dbReference type="InterPro" id="IPR018422">
    <property type="entry name" value="Cation/H_exchanger_CPA1"/>
</dbReference>
<feature type="domain" description="Cation/H+ exchanger transmembrane" evidence="11">
    <location>
        <begin position="14"/>
        <end position="404"/>
    </location>
</feature>
<organism evidence="12 13">
    <name type="scientific">Agrobacterium tumefaciens</name>
    <dbReference type="NCBI Taxonomy" id="358"/>
    <lineage>
        <taxon>Bacteria</taxon>
        <taxon>Pseudomonadati</taxon>
        <taxon>Pseudomonadota</taxon>
        <taxon>Alphaproteobacteria</taxon>
        <taxon>Hyphomicrobiales</taxon>
        <taxon>Rhizobiaceae</taxon>
        <taxon>Rhizobium/Agrobacterium group</taxon>
        <taxon>Agrobacterium</taxon>
        <taxon>Agrobacterium tumefaciens complex</taxon>
    </lineage>
</organism>
<comment type="function">
    <text evidence="10">Na(+)/H(+) antiporter that extrudes sodium in exchange for external protons.</text>
</comment>
<proteinExistence type="inferred from homology"/>
<evidence type="ECO:0000313" key="12">
    <source>
        <dbReference type="EMBL" id="OCJ32909.1"/>
    </source>
</evidence>
<name>A0AB36EC96_AGRTU</name>
<comment type="caution">
    <text evidence="12">The sequence shown here is derived from an EMBL/GenBank/DDBJ whole genome shotgun (WGS) entry which is preliminary data.</text>
</comment>
<keyword evidence="2 10" id="KW-0813">Transport</keyword>
<feature type="transmembrane region" description="Helical" evidence="10">
    <location>
        <begin position="6"/>
        <end position="24"/>
    </location>
</feature>
<evidence type="ECO:0000256" key="8">
    <source>
        <dbReference type="ARBA" id="ARBA00023136"/>
    </source>
</evidence>
<evidence type="ECO:0000313" key="13">
    <source>
        <dbReference type="Proteomes" id="UP000093451"/>
    </source>
</evidence>
<dbReference type="PANTHER" id="PTHR10110:SF86">
    <property type="entry name" value="SODIUM_HYDROGEN EXCHANGER 7"/>
    <property type="match status" value="1"/>
</dbReference>
<evidence type="ECO:0000256" key="6">
    <source>
        <dbReference type="ARBA" id="ARBA00023053"/>
    </source>
</evidence>
<keyword evidence="5 10" id="KW-1133">Transmembrane helix</keyword>
<feature type="transmembrane region" description="Helical" evidence="10">
    <location>
        <begin position="271"/>
        <end position="292"/>
    </location>
</feature>
<dbReference type="EMBL" id="LXKT01000029">
    <property type="protein sequence ID" value="OCJ32909.1"/>
    <property type="molecule type" value="Genomic_DNA"/>
</dbReference>
<accession>A0AB36EC96</accession>
<evidence type="ECO:0000256" key="1">
    <source>
        <dbReference type="ARBA" id="ARBA00004651"/>
    </source>
</evidence>
<keyword evidence="4 10" id="KW-0812">Transmembrane</keyword>
<dbReference type="PANTHER" id="PTHR10110">
    <property type="entry name" value="SODIUM/HYDROGEN EXCHANGER"/>
    <property type="match status" value="1"/>
</dbReference>
<feature type="transmembrane region" description="Helical" evidence="10">
    <location>
        <begin position="210"/>
        <end position="228"/>
    </location>
</feature>
<feature type="transmembrane region" description="Helical" evidence="10">
    <location>
        <begin position="82"/>
        <end position="108"/>
    </location>
</feature>
<reference evidence="12 13" key="1">
    <citation type="journal article" date="2016" name="PeerJ">
        <title>Gall-ID: tools for genotyping gall-causing phytopathogenic bacteria.</title>
        <authorList>
            <person name="Davis E.W.II."/>
            <person name="Weisberg A.J."/>
            <person name="Tabima J.F."/>
            <person name="Grunwald N.J."/>
            <person name="Chang J.H."/>
        </authorList>
    </citation>
    <scope>NUCLEOTIDE SEQUENCE [LARGE SCALE GENOMIC DNA]</scope>
    <source>
        <strain evidence="12 13">N2/73</strain>
    </source>
</reference>
<keyword evidence="10" id="KW-0997">Cell inner membrane</keyword>
<feature type="transmembrane region" description="Helical" evidence="10">
    <location>
        <begin position="31"/>
        <end position="51"/>
    </location>
</feature>
<keyword evidence="10" id="KW-0050">Antiport</keyword>
<feature type="transmembrane region" description="Helical" evidence="10">
    <location>
        <begin position="304"/>
        <end position="326"/>
    </location>
</feature>
<feature type="transmembrane region" description="Helical" evidence="10">
    <location>
        <begin position="57"/>
        <end position="75"/>
    </location>
</feature>
<evidence type="ECO:0000256" key="3">
    <source>
        <dbReference type="ARBA" id="ARBA00022475"/>
    </source>
</evidence>
<keyword evidence="3" id="KW-1003">Cell membrane</keyword>
<evidence type="ECO:0000256" key="10">
    <source>
        <dbReference type="RuleBase" id="RU366002"/>
    </source>
</evidence>
<dbReference type="Pfam" id="PF00999">
    <property type="entry name" value="Na_H_Exchanger"/>
    <property type="match status" value="1"/>
</dbReference>
<dbReference type="GO" id="GO:0005886">
    <property type="term" value="C:plasma membrane"/>
    <property type="evidence" value="ECO:0007669"/>
    <property type="project" value="UniProtKB-SubCell"/>
</dbReference>
<dbReference type="GO" id="GO:0015385">
    <property type="term" value="F:sodium:proton antiporter activity"/>
    <property type="evidence" value="ECO:0007669"/>
    <property type="project" value="InterPro"/>
</dbReference>
<feature type="transmembrane region" description="Helical" evidence="10">
    <location>
        <begin position="347"/>
        <end position="368"/>
    </location>
</feature>
<sequence>MSIELEYDFLVGLLMAVLGLALAARRLRLPPAAALIGGGIAIAFIPGIPVVAMDPNLVMVVFLPPLLLSSAYQTVWLDFKQYFAAISSLAVGAVAFTTLAVGCVVHWLQPNLPWSAAFALGAIVSPPDAVAAKAVLDRLRLPNRVTTVLTGESLVNDASGLVLFHYAVSSARSGVFDAPVGVETFFAVSVGGVTVGFCLGWVALRLLRQFGNSELIITGTLLLAAVSYMTADRLGFSGVLATVTTGLMLGWQQHEIFSAATRIRAQAFWRVLVFLLESLLFILIGLSLRHALHHFESVGDGLQTLALPVAAVVVTVICARFVWLVGSDLVWTVLSRFGIHPRHLPSLPMTVIVSWAGMRGVVTLAAALSLPVDFPGRDLILASAFGVILVTVLVQGTTLPLLVKMFPSVSLKSNSQLARDEVNVRKKVAVIQYQAMLDHCHATRTRRRPRVSDRDLFSVEAGPHFDTAPERRRPLSADHFDAILCAIRVGRAEVLKMYRGGYVSDRIMKNIEQDLDLQEIAAERRRDDRVP</sequence>
<dbReference type="InterPro" id="IPR006153">
    <property type="entry name" value="Cation/H_exchanger_TM"/>
</dbReference>
<dbReference type="GO" id="GO:0051453">
    <property type="term" value="P:regulation of intracellular pH"/>
    <property type="evidence" value="ECO:0007669"/>
    <property type="project" value="TreeGrafter"/>
</dbReference>
<comment type="subcellular location">
    <subcellularLocation>
        <location evidence="10">Cell inner membrane</location>
        <topology evidence="10">Multi-pass membrane protein</topology>
    </subcellularLocation>
    <subcellularLocation>
        <location evidence="1">Cell membrane</location>
        <topology evidence="1">Multi-pass membrane protein</topology>
    </subcellularLocation>
</comment>
<dbReference type="GO" id="GO:0098719">
    <property type="term" value="P:sodium ion import across plasma membrane"/>
    <property type="evidence" value="ECO:0007669"/>
    <property type="project" value="TreeGrafter"/>
</dbReference>
<feature type="transmembrane region" description="Helical" evidence="10">
    <location>
        <begin position="180"/>
        <end position="203"/>
    </location>
</feature>
<feature type="transmembrane region" description="Helical" evidence="10">
    <location>
        <begin position="234"/>
        <end position="251"/>
    </location>
</feature>
<feature type="transmembrane region" description="Helical" evidence="10">
    <location>
        <begin position="380"/>
        <end position="403"/>
    </location>
</feature>
<dbReference type="GO" id="GO:0015386">
    <property type="term" value="F:potassium:proton antiporter activity"/>
    <property type="evidence" value="ECO:0007669"/>
    <property type="project" value="TreeGrafter"/>
</dbReference>